<proteinExistence type="predicted"/>
<evidence type="ECO:0000313" key="3">
    <source>
        <dbReference type="EMBL" id="KAL2489132.1"/>
    </source>
</evidence>
<name>A0ABD1RL59_9LAMI</name>
<keyword evidence="2" id="KW-0732">Signal</keyword>
<feature type="region of interest" description="Disordered" evidence="1">
    <location>
        <begin position="70"/>
        <end position="111"/>
    </location>
</feature>
<feature type="signal peptide" evidence="2">
    <location>
        <begin position="1"/>
        <end position="16"/>
    </location>
</feature>
<evidence type="ECO:0000256" key="1">
    <source>
        <dbReference type="SAM" id="MobiDB-lite"/>
    </source>
</evidence>
<sequence length="199" mass="22402">MFLLLFFKKLVSLKFGFVKLIGHHYSCPIYHSCSVWTSLSTPDYLQGSPDELKASLKCHYVRSIRDQFNDGKTYNRRSSGSSKKEGRKGNQLKRKGIAKTSGAVSSGEGGHISPRINRVNLGLTPEEIDLEEGWVEHIRELSRGHEDPDTKISEESSHFLVYEFGQIAVGDLASMAEVSPDYPMTLYVFHTLFKLNKCA</sequence>
<evidence type="ECO:0000256" key="2">
    <source>
        <dbReference type="SAM" id="SignalP"/>
    </source>
</evidence>
<dbReference type="Proteomes" id="UP001604277">
    <property type="component" value="Unassembled WGS sequence"/>
</dbReference>
<keyword evidence="4" id="KW-1185">Reference proteome</keyword>
<feature type="chain" id="PRO_5044860264" evidence="2">
    <location>
        <begin position="17"/>
        <end position="199"/>
    </location>
</feature>
<accession>A0ABD1RL59</accession>
<organism evidence="3 4">
    <name type="scientific">Forsythia ovata</name>
    <dbReference type="NCBI Taxonomy" id="205694"/>
    <lineage>
        <taxon>Eukaryota</taxon>
        <taxon>Viridiplantae</taxon>
        <taxon>Streptophyta</taxon>
        <taxon>Embryophyta</taxon>
        <taxon>Tracheophyta</taxon>
        <taxon>Spermatophyta</taxon>
        <taxon>Magnoliopsida</taxon>
        <taxon>eudicotyledons</taxon>
        <taxon>Gunneridae</taxon>
        <taxon>Pentapetalae</taxon>
        <taxon>asterids</taxon>
        <taxon>lamiids</taxon>
        <taxon>Lamiales</taxon>
        <taxon>Oleaceae</taxon>
        <taxon>Forsythieae</taxon>
        <taxon>Forsythia</taxon>
    </lineage>
</organism>
<dbReference type="EMBL" id="JBFOLJ010000012">
    <property type="protein sequence ID" value="KAL2489132.1"/>
    <property type="molecule type" value="Genomic_DNA"/>
</dbReference>
<dbReference type="AlphaFoldDB" id="A0ABD1RL59"/>
<evidence type="ECO:0000313" key="4">
    <source>
        <dbReference type="Proteomes" id="UP001604277"/>
    </source>
</evidence>
<gene>
    <name evidence="3" type="ORF">Fot_42424</name>
</gene>
<reference evidence="4" key="1">
    <citation type="submission" date="2024-07" db="EMBL/GenBank/DDBJ databases">
        <title>Two chromosome-level genome assemblies of Korean endemic species Abeliophyllum distichum and Forsythia ovata (Oleaceae).</title>
        <authorList>
            <person name="Jang H."/>
        </authorList>
    </citation>
    <scope>NUCLEOTIDE SEQUENCE [LARGE SCALE GENOMIC DNA]</scope>
</reference>
<comment type="caution">
    <text evidence="3">The sequence shown here is derived from an EMBL/GenBank/DDBJ whole genome shotgun (WGS) entry which is preliminary data.</text>
</comment>
<protein>
    <submittedName>
        <fullName evidence="3">Uncharacterized protein</fullName>
    </submittedName>
</protein>